<dbReference type="EMBL" id="LGUA01003740">
    <property type="protein sequence ID" value="OAX76991.1"/>
    <property type="molecule type" value="Genomic_DNA"/>
</dbReference>
<organism evidence="9 10">
    <name type="scientific">Emergomyces africanus</name>
    <dbReference type="NCBI Taxonomy" id="1955775"/>
    <lineage>
        <taxon>Eukaryota</taxon>
        <taxon>Fungi</taxon>
        <taxon>Dikarya</taxon>
        <taxon>Ascomycota</taxon>
        <taxon>Pezizomycotina</taxon>
        <taxon>Eurotiomycetes</taxon>
        <taxon>Eurotiomycetidae</taxon>
        <taxon>Onygenales</taxon>
        <taxon>Ajellomycetaceae</taxon>
        <taxon>Emergomyces</taxon>
    </lineage>
</organism>
<dbReference type="InterPro" id="IPR020846">
    <property type="entry name" value="MFS_dom"/>
</dbReference>
<feature type="domain" description="Major facilitator superfamily (MFS) profile" evidence="8">
    <location>
        <begin position="59"/>
        <end position="174"/>
    </location>
</feature>
<evidence type="ECO:0000259" key="8">
    <source>
        <dbReference type="PROSITE" id="PS50850"/>
    </source>
</evidence>
<evidence type="ECO:0000256" key="7">
    <source>
        <dbReference type="SAM" id="Phobius"/>
    </source>
</evidence>
<evidence type="ECO:0000256" key="4">
    <source>
        <dbReference type="ARBA" id="ARBA00022989"/>
    </source>
</evidence>
<dbReference type="PANTHER" id="PTHR23504:SF39">
    <property type="entry name" value="TRANSPORTER, PUTATIVE (AFU_ORTHOLOGUE AFUA_6G03860)-RELATED"/>
    <property type="match status" value="1"/>
</dbReference>
<dbReference type="PROSITE" id="PS50850">
    <property type="entry name" value="MFS"/>
    <property type="match status" value="1"/>
</dbReference>
<feature type="transmembrane region" description="Helical" evidence="7">
    <location>
        <begin position="130"/>
        <end position="152"/>
    </location>
</feature>
<evidence type="ECO:0000256" key="1">
    <source>
        <dbReference type="ARBA" id="ARBA00004141"/>
    </source>
</evidence>
<keyword evidence="5 7" id="KW-0472">Membrane</keyword>
<feature type="transmembrane region" description="Helical" evidence="7">
    <location>
        <begin position="96"/>
        <end position="118"/>
    </location>
</feature>
<keyword evidence="2" id="KW-0813">Transport</keyword>
<evidence type="ECO:0000256" key="5">
    <source>
        <dbReference type="ARBA" id="ARBA00023136"/>
    </source>
</evidence>
<evidence type="ECO:0000256" key="2">
    <source>
        <dbReference type="ARBA" id="ARBA00022448"/>
    </source>
</evidence>
<dbReference type="SUPFAM" id="SSF103473">
    <property type="entry name" value="MFS general substrate transporter"/>
    <property type="match status" value="1"/>
</dbReference>
<dbReference type="InterPro" id="IPR036259">
    <property type="entry name" value="MFS_trans_sf"/>
</dbReference>
<dbReference type="Pfam" id="PF07690">
    <property type="entry name" value="MFS_1"/>
    <property type="match status" value="1"/>
</dbReference>
<sequence length="174" mass="18947">MPSTQNPTGRRRSSAQRYHTFSTPPPKSRGRPLSSESNSSSANGEAESSHTETPLPTGQMTILAVIALCEQTALNSISPYLPHMAASFPNVRHGQVGMYVGIIASAFALSQFVTNFFWGWASDRIGRKPVVLLGTILTAGCFLAFGFCKSLWQAVFVQALMGISFMEWEESPDQ</sequence>
<feature type="region of interest" description="Disordered" evidence="6">
    <location>
        <begin position="1"/>
        <end position="55"/>
    </location>
</feature>
<protein>
    <recommendedName>
        <fullName evidence="8">Major facilitator superfamily (MFS) profile domain-containing protein</fullName>
    </recommendedName>
</protein>
<accession>A0A1B7NJG1</accession>
<keyword evidence="10" id="KW-1185">Reference proteome</keyword>
<keyword evidence="3 7" id="KW-0812">Transmembrane</keyword>
<dbReference type="PANTHER" id="PTHR23504">
    <property type="entry name" value="MAJOR FACILITATOR SUPERFAMILY DOMAIN-CONTAINING PROTEIN 10"/>
    <property type="match status" value="1"/>
</dbReference>
<gene>
    <name evidence="9" type="ORF">ACJ72_08715</name>
</gene>
<feature type="compositionally biased region" description="Low complexity" evidence="6">
    <location>
        <begin position="34"/>
        <end position="46"/>
    </location>
</feature>
<name>A0A1B7NJG1_9EURO</name>
<dbReference type="GO" id="GO:0022857">
    <property type="term" value="F:transmembrane transporter activity"/>
    <property type="evidence" value="ECO:0007669"/>
    <property type="project" value="InterPro"/>
</dbReference>
<proteinExistence type="predicted"/>
<dbReference type="OrthoDB" id="10262656at2759"/>
<dbReference type="Proteomes" id="UP000091918">
    <property type="component" value="Unassembled WGS sequence"/>
</dbReference>
<comment type="caution">
    <text evidence="9">The sequence shown here is derived from an EMBL/GenBank/DDBJ whole genome shotgun (WGS) entry which is preliminary data.</text>
</comment>
<comment type="subcellular location">
    <subcellularLocation>
        <location evidence="1">Membrane</location>
        <topology evidence="1">Multi-pass membrane protein</topology>
    </subcellularLocation>
</comment>
<evidence type="ECO:0000313" key="10">
    <source>
        <dbReference type="Proteomes" id="UP000091918"/>
    </source>
</evidence>
<dbReference type="AlphaFoldDB" id="A0A1B7NJG1"/>
<keyword evidence="4 7" id="KW-1133">Transmembrane helix</keyword>
<evidence type="ECO:0000256" key="6">
    <source>
        <dbReference type="SAM" id="MobiDB-lite"/>
    </source>
</evidence>
<evidence type="ECO:0000256" key="3">
    <source>
        <dbReference type="ARBA" id="ARBA00022692"/>
    </source>
</evidence>
<evidence type="ECO:0000313" key="9">
    <source>
        <dbReference type="EMBL" id="OAX76991.1"/>
    </source>
</evidence>
<reference evidence="9 10" key="1">
    <citation type="submission" date="2015-07" db="EMBL/GenBank/DDBJ databases">
        <title>Emmonsia species relationships and genome sequence.</title>
        <authorList>
            <person name="Cuomo C.A."/>
            <person name="Schwartz I.S."/>
            <person name="Kenyon C."/>
            <person name="de Hoog G.S."/>
            <person name="Govender N.P."/>
            <person name="Botha A."/>
            <person name="Moreno L."/>
            <person name="de Vries M."/>
            <person name="Munoz J.F."/>
            <person name="Stielow J.B."/>
        </authorList>
    </citation>
    <scope>NUCLEOTIDE SEQUENCE [LARGE SCALE GENOMIC DNA]</scope>
    <source>
        <strain evidence="9 10">CBS 136260</strain>
    </source>
</reference>
<dbReference type="Gene3D" id="1.20.1250.20">
    <property type="entry name" value="MFS general substrate transporter like domains"/>
    <property type="match status" value="1"/>
</dbReference>
<dbReference type="GO" id="GO:0016020">
    <property type="term" value="C:membrane"/>
    <property type="evidence" value="ECO:0007669"/>
    <property type="project" value="UniProtKB-SubCell"/>
</dbReference>
<dbReference type="InterPro" id="IPR011701">
    <property type="entry name" value="MFS"/>
</dbReference>